<dbReference type="AlphaFoldDB" id="A0A381XXZ0"/>
<dbReference type="EMBL" id="UINC01016608">
    <property type="protein sequence ID" value="SVA69037.1"/>
    <property type="molecule type" value="Genomic_DNA"/>
</dbReference>
<dbReference type="InterPro" id="IPR016187">
    <property type="entry name" value="CTDL_fold"/>
</dbReference>
<dbReference type="InterPro" id="IPR005532">
    <property type="entry name" value="SUMF_dom"/>
</dbReference>
<dbReference type="InterPro" id="IPR051043">
    <property type="entry name" value="Sulfatase_Mod_Factor_Kinase"/>
</dbReference>
<organism evidence="2">
    <name type="scientific">marine metagenome</name>
    <dbReference type="NCBI Taxonomy" id="408172"/>
    <lineage>
        <taxon>unclassified sequences</taxon>
        <taxon>metagenomes</taxon>
        <taxon>ecological metagenomes</taxon>
    </lineage>
</organism>
<dbReference type="SUPFAM" id="SSF56436">
    <property type="entry name" value="C-type lectin-like"/>
    <property type="match status" value="1"/>
</dbReference>
<protein>
    <recommendedName>
        <fullName evidence="1">Sulfatase-modifying factor enzyme-like domain-containing protein</fullName>
    </recommendedName>
</protein>
<feature type="domain" description="Sulfatase-modifying factor enzyme-like" evidence="1">
    <location>
        <begin position="3"/>
        <end position="224"/>
    </location>
</feature>
<sequence length="224" mass="25917">MSEFVRIRRGWFRMGSDEGHKTERPVHWTWIDTFEMAIHPVTRHEYALFLGDTKHEPPREWDNPALQLRDQPVVGVSWYDAQAYCVWRSQRGNPVRLPTEAEWERAARGGPDGQRYPWGDQIPAWVPNNGRGPLEGPWSVTLGEPNRFGLFGIASNIHEWCSNWYDRHFYEASPALNPSGPAEGRRRASRGGAWRHALTIDRTAARSSLDPSFRYTDYGFRLAR</sequence>
<dbReference type="PANTHER" id="PTHR23150">
    <property type="entry name" value="SULFATASE MODIFYING FACTOR 1, 2"/>
    <property type="match status" value="1"/>
</dbReference>
<dbReference type="PANTHER" id="PTHR23150:SF19">
    <property type="entry name" value="FORMYLGLYCINE-GENERATING ENZYME"/>
    <property type="match status" value="1"/>
</dbReference>
<dbReference type="InterPro" id="IPR042095">
    <property type="entry name" value="SUMF_sf"/>
</dbReference>
<proteinExistence type="predicted"/>
<evidence type="ECO:0000259" key="1">
    <source>
        <dbReference type="Pfam" id="PF03781"/>
    </source>
</evidence>
<gene>
    <name evidence="2" type="ORF">METZ01_LOCUS121891</name>
</gene>
<evidence type="ECO:0000313" key="2">
    <source>
        <dbReference type="EMBL" id="SVA69037.1"/>
    </source>
</evidence>
<accession>A0A381XXZ0</accession>
<reference evidence="2" key="1">
    <citation type="submission" date="2018-05" db="EMBL/GenBank/DDBJ databases">
        <authorList>
            <person name="Lanie J.A."/>
            <person name="Ng W.-L."/>
            <person name="Kazmierczak K.M."/>
            <person name="Andrzejewski T.M."/>
            <person name="Davidsen T.M."/>
            <person name="Wayne K.J."/>
            <person name="Tettelin H."/>
            <person name="Glass J.I."/>
            <person name="Rusch D."/>
            <person name="Podicherti R."/>
            <person name="Tsui H.-C.T."/>
            <person name="Winkler M.E."/>
        </authorList>
    </citation>
    <scope>NUCLEOTIDE SEQUENCE</scope>
</reference>
<dbReference type="Pfam" id="PF03781">
    <property type="entry name" value="FGE-sulfatase"/>
    <property type="match status" value="1"/>
</dbReference>
<name>A0A381XXZ0_9ZZZZ</name>
<dbReference type="GO" id="GO:0120147">
    <property type="term" value="F:formylglycine-generating oxidase activity"/>
    <property type="evidence" value="ECO:0007669"/>
    <property type="project" value="TreeGrafter"/>
</dbReference>
<dbReference type="Gene3D" id="3.90.1580.10">
    <property type="entry name" value="paralog of FGE (formylglycine-generating enzyme)"/>
    <property type="match status" value="1"/>
</dbReference>